<keyword evidence="2" id="KW-0560">Oxidoreductase</keyword>
<dbReference type="InterPro" id="IPR047122">
    <property type="entry name" value="Trans-enoyl_RdTase-like"/>
</dbReference>
<dbReference type="Proteomes" id="UP001338125">
    <property type="component" value="Unassembled WGS sequence"/>
</dbReference>
<gene>
    <name evidence="4" type="ORF">PT974_00314</name>
</gene>
<sequence>MKTLVLTPATKSVSVRDLPIPKPGKGEVLIRVHAVALNPVDSLYVAHPIAEQEQRVIGTDFAGIITDIADDLKSSSDARAKVGARVAGFHQGACSTNDRPGAFAEYITAPYDLLWSVPESLSFEEASTISMCGLTAAQGVFPRLGLPCPFDTTEAAPRDQNANDVANVLIYSASTSLGLYAAQLVQLAARSSGRKIRLIGTASPSKHEFLRQEPYKYDVLVDYRDPQWVEKVKEATNGEGIHYAVDSISEGETVYKVNSTLATNGKVAVFRGPLGGRYDPAELRIKPIYGAVWEGLGHEIGYNGFVIPANPEARIFATKFFDFLSTAAKDGKLKLEPNPVRLMPGGLERIVDDGFQLLGNTLVTERKGNGRSEAYMRPLSAEKMVYKIAEDSKA</sequence>
<proteinExistence type="inferred from homology"/>
<evidence type="ECO:0000313" key="5">
    <source>
        <dbReference type="Proteomes" id="UP001338125"/>
    </source>
</evidence>
<dbReference type="InterPro" id="IPR011032">
    <property type="entry name" value="GroES-like_sf"/>
</dbReference>
<comment type="similarity">
    <text evidence="1">Belongs to the zinc-containing alcohol dehydrogenase family.</text>
</comment>
<dbReference type="CDD" id="cd08249">
    <property type="entry name" value="enoyl_reductase_like"/>
    <property type="match status" value="1"/>
</dbReference>
<evidence type="ECO:0000259" key="3">
    <source>
        <dbReference type="SMART" id="SM00829"/>
    </source>
</evidence>
<keyword evidence="5" id="KW-1185">Reference proteome</keyword>
<organism evidence="4 5">
    <name type="scientific">Cladobotryum mycophilum</name>
    <dbReference type="NCBI Taxonomy" id="491253"/>
    <lineage>
        <taxon>Eukaryota</taxon>
        <taxon>Fungi</taxon>
        <taxon>Dikarya</taxon>
        <taxon>Ascomycota</taxon>
        <taxon>Pezizomycotina</taxon>
        <taxon>Sordariomycetes</taxon>
        <taxon>Hypocreomycetidae</taxon>
        <taxon>Hypocreales</taxon>
        <taxon>Hypocreaceae</taxon>
        <taxon>Cladobotryum</taxon>
    </lineage>
</organism>
<reference evidence="4 5" key="1">
    <citation type="submission" date="2024-01" db="EMBL/GenBank/DDBJ databases">
        <title>Complete genome of Cladobotryum mycophilum ATHUM6906.</title>
        <authorList>
            <person name="Christinaki A.C."/>
            <person name="Myridakis A.I."/>
            <person name="Kouvelis V.N."/>
        </authorList>
    </citation>
    <scope>NUCLEOTIDE SEQUENCE [LARGE SCALE GENOMIC DNA]</scope>
    <source>
        <strain evidence="4 5">ATHUM6906</strain>
    </source>
</reference>
<comment type="caution">
    <text evidence="4">The sequence shown here is derived from an EMBL/GenBank/DDBJ whole genome shotgun (WGS) entry which is preliminary data.</text>
</comment>
<dbReference type="SUPFAM" id="SSF51735">
    <property type="entry name" value="NAD(P)-binding Rossmann-fold domains"/>
    <property type="match status" value="1"/>
</dbReference>
<dbReference type="InterPro" id="IPR013154">
    <property type="entry name" value="ADH-like_N"/>
</dbReference>
<dbReference type="InterPro" id="IPR036291">
    <property type="entry name" value="NAD(P)-bd_dom_sf"/>
</dbReference>
<protein>
    <submittedName>
        <fullName evidence="4">Trans-enoyl reductase ACTTS2-like protein</fullName>
    </submittedName>
</protein>
<dbReference type="SMART" id="SM00829">
    <property type="entry name" value="PKS_ER"/>
    <property type="match status" value="1"/>
</dbReference>
<feature type="domain" description="Enoyl reductase (ER)" evidence="3">
    <location>
        <begin position="9"/>
        <end position="335"/>
    </location>
</feature>
<dbReference type="PANTHER" id="PTHR45348:SF7">
    <property type="entry name" value="ZINC BINDING OXIDOREDUCTASE, PUTATIVE-RELATED"/>
    <property type="match status" value="1"/>
</dbReference>
<dbReference type="PANTHER" id="PTHR45348">
    <property type="entry name" value="HYPOTHETICAL OXIDOREDUCTASE (EUROFUNG)"/>
    <property type="match status" value="1"/>
</dbReference>
<evidence type="ECO:0000313" key="4">
    <source>
        <dbReference type="EMBL" id="KAK5997946.1"/>
    </source>
</evidence>
<dbReference type="EMBL" id="JAVFKD010000001">
    <property type="protein sequence ID" value="KAK5997946.1"/>
    <property type="molecule type" value="Genomic_DNA"/>
</dbReference>
<evidence type="ECO:0000256" key="1">
    <source>
        <dbReference type="ARBA" id="ARBA00008072"/>
    </source>
</evidence>
<dbReference type="SUPFAM" id="SSF50129">
    <property type="entry name" value="GroES-like"/>
    <property type="match status" value="1"/>
</dbReference>
<dbReference type="Pfam" id="PF08240">
    <property type="entry name" value="ADH_N"/>
    <property type="match status" value="1"/>
</dbReference>
<name>A0ABR0T0G2_9HYPO</name>
<dbReference type="InterPro" id="IPR020843">
    <property type="entry name" value="ER"/>
</dbReference>
<dbReference type="Gene3D" id="3.40.50.720">
    <property type="entry name" value="NAD(P)-binding Rossmann-like Domain"/>
    <property type="match status" value="1"/>
</dbReference>
<accession>A0ABR0T0G2</accession>
<dbReference type="Gene3D" id="3.90.180.10">
    <property type="entry name" value="Medium-chain alcohol dehydrogenases, catalytic domain"/>
    <property type="match status" value="1"/>
</dbReference>
<evidence type="ECO:0000256" key="2">
    <source>
        <dbReference type="ARBA" id="ARBA00023002"/>
    </source>
</evidence>